<protein>
    <submittedName>
        <fullName evidence="1">Uncharacterized protein</fullName>
    </submittedName>
</protein>
<name>A0A0E9QDY2_ANGAN</name>
<accession>A0A0E9QDY2</accession>
<proteinExistence type="predicted"/>
<organism evidence="1">
    <name type="scientific">Anguilla anguilla</name>
    <name type="common">European freshwater eel</name>
    <name type="synonym">Muraena anguilla</name>
    <dbReference type="NCBI Taxonomy" id="7936"/>
    <lineage>
        <taxon>Eukaryota</taxon>
        <taxon>Metazoa</taxon>
        <taxon>Chordata</taxon>
        <taxon>Craniata</taxon>
        <taxon>Vertebrata</taxon>
        <taxon>Euteleostomi</taxon>
        <taxon>Actinopterygii</taxon>
        <taxon>Neopterygii</taxon>
        <taxon>Teleostei</taxon>
        <taxon>Anguilliformes</taxon>
        <taxon>Anguillidae</taxon>
        <taxon>Anguilla</taxon>
    </lineage>
</organism>
<reference evidence="1" key="1">
    <citation type="submission" date="2014-11" db="EMBL/GenBank/DDBJ databases">
        <authorList>
            <person name="Amaro Gonzalez C."/>
        </authorList>
    </citation>
    <scope>NUCLEOTIDE SEQUENCE</scope>
</reference>
<dbReference type="EMBL" id="GBXM01090174">
    <property type="protein sequence ID" value="JAH18403.1"/>
    <property type="molecule type" value="Transcribed_RNA"/>
</dbReference>
<sequence>MNLAQASSSSSICNSKVLDFIIVLLSKLQALRLFLLSQV</sequence>
<dbReference type="AlphaFoldDB" id="A0A0E9QDY2"/>
<evidence type="ECO:0000313" key="1">
    <source>
        <dbReference type="EMBL" id="JAH14540.1"/>
    </source>
</evidence>
<dbReference type="EMBL" id="GBXM01094037">
    <property type="protein sequence ID" value="JAH14540.1"/>
    <property type="molecule type" value="Transcribed_RNA"/>
</dbReference>
<reference evidence="1" key="2">
    <citation type="journal article" date="2015" name="Fish Shellfish Immunol.">
        <title>Early steps in the European eel (Anguilla anguilla)-Vibrio vulnificus interaction in the gills: Role of the RtxA13 toxin.</title>
        <authorList>
            <person name="Callol A."/>
            <person name="Pajuelo D."/>
            <person name="Ebbesson L."/>
            <person name="Teles M."/>
            <person name="MacKenzie S."/>
            <person name="Amaro C."/>
        </authorList>
    </citation>
    <scope>NUCLEOTIDE SEQUENCE</scope>
</reference>